<reference evidence="2 6" key="3">
    <citation type="submission" date="2018-08" db="EMBL/GenBank/DDBJ databases">
        <title>Murine metabolic-syndrome-specific gut microbial biobank.</title>
        <authorList>
            <person name="Liu C."/>
        </authorList>
    </citation>
    <scope>NUCLEOTIDE SEQUENCE [LARGE SCALE GENOMIC DNA]</scope>
    <source>
        <strain evidence="2 6">X69</strain>
    </source>
</reference>
<accession>A0A1Y4MS68</accession>
<dbReference type="EMBL" id="QXWZ01000016">
    <property type="protein sequence ID" value="NBI79171.1"/>
    <property type="molecule type" value="Genomic_DNA"/>
</dbReference>
<sequence length="279" mass="30626">MSYLILCSSFLAALWILRCAAGWPNGGKLYTAIAQTAGKREVQADIGRTIVKDGEAMFLLADGIGRGEKGRYAAQIAVDSVSRMFEAAGTGEYPKYFFSDAFRAANAGILRHIPDASAGASLLCAVMKQGYLYYALAGDCRLYLMRGGRLWQISEGQTIGSLARQAYRQGKLPREYALRVANDNRTCNFVGKDGFSQLEICEVPVSLKRGDRILLASDGVTQALTEQELAAAMRKRWSCNFCAHWLIAIVDGKKEPEQDNATVIVAKAVIDQEVWYAKE</sequence>
<name>A0A1Y4MS68_9FIRM</name>
<dbReference type="SMART" id="SM00332">
    <property type="entry name" value="PP2Cc"/>
    <property type="match status" value="1"/>
</dbReference>
<evidence type="ECO:0000313" key="5">
    <source>
        <dbReference type="Proteomes" id="UP000196386"/>
    </source>
</evidence>
<dbReference type="SUPFAM" id="SSF81606">
    <property type="entry name" value="PP2C-like"/>
    <property type="match status" value="1"/>
</dbReference>
<reference evidence="5" key="1">
    <citation type="submission" date="2017-04" db="EMBL/GenBank/DDBJ databases">
        <title>Function of individual gut microbiota members based on whole genome sequencing of pure cultures obtained from chicken caecum.</title>
        <authorList>
            <person name="Medvecky M."/>
            <person name="Cejkova D."/>
            <person name="Polansky O."/>
            <person name="Karasova D."/>
            <person name="Kubasova T."/>
            <person name="Cizek A."/>
            <person name="Rychlik I."/>
        </authorList>
    </citation>
    <scope>NUCLEOTIDE SEQUENCE [LARGE SCALE GENOMIC DNA]</scope>
    <source>
        <strain evidence="5">An175</strain>
    </source>
</reference>
<evidence type="ECO:0000313" key="4">
    <source>
        <dbReference type="EMBL" id="OUP66452.1"/>
    </source>
</evidence>
<dbReference type="Pfam" id="PF13672">
    <property type="entry name" value="PP2C_2"/>
    <property type="match status" value="1"/>
</dbReference>
<dbReference type="EMBL" id="VIQT01000019">
    <property type="protein sequence ID" value="NDO40279.1"/>
    <property type="molecule type" value="Genomic_DNA"/>
</dbReference>
<reference evidence="4" key="2">
    <citation type="journal article" date="2018" name="BMC Genomics">
        <title>Whole genome sequencing and function prediction of 133 gut anaerobes isolated from chicken caecum in pure cultures.</title>
        <authorList>
            <person name="Medvecky M."/>
            <person name="Cejkova D."/>
            <person name="Polansky O."/>
            <person name="Karasova D."/>
            <person name="Kubasova T."/>
            <person name="Cizek A."/>
            <person name="Rychlik I."/>
        </authorList>
    </citation>
    <scope>NUCLEOTIDE SEQUENCE</scope>
    <source>
        <strain evidence="4">An175</strain>
    </source>
</reference>
<dbReference type="PROSITE" id="PS51746">
    <property type="entry name" value="PPM_2"/>
    <property type="match status" value="1"/>
</dbReference>
<dbReference type="Gene3D" id="3.60.40.10">
    <property type="entry name" value="PPM-type phosphatase domain"/>
    <property type="match status" value="1"/>
</dbReference>
<dbReference type="Proteomes" id="UP000446348">
    <property type="component" value="Unassembled WGS sequence"/>
</dbReference>
<evidence type="ECO:0000313" key="7">
    <source>
        <dbReference type="Proteomes" id="UP000462501"/>
    </source>
</evidence>
<dbReference type="AlphaFoldDB" id="A0A1Y4MS68"/>
<proteinExistence type="predicted"/>
<reference evidence="3 7" key="4">
    <citation type="submission" date="2019-06" db="EMBL/GenBank/DDBJ databases">
        <title>Draft genome sequences of 15 bacterial species constituting the stable defined intestinal microbiota of the GM15 gnotobiotic mouse model.</title>
        <authorList>
            <person name="Elie C."/>
            <person name="Mathieu A."/>
            <person name="Saliou A."/>
            <person name="Darnaud M."/>
            <person name="Leulier F."/>
            <person name="Tamellini A."/>
        </authorList>
    </citation>
    <scope>NUCLEOTIDE SEQUENCE [LARGE SCALE GENOMIC DNA]</scope>
    <source>
        <strain evidence="3 7">JM4-15</strain>
    </source>
</reference>
<dbReference type="EMBL" id="NFKP01000041">
    <property type="protein sequence ID" value="OUP66452.1"/>
    <property type="molecule type" value="Genomic_DNA"/>
</dbReference>
<evidence type="ECO:0000313" key="2">
    <source>
        <dbReference type="EMBL" id="NBI79171.1"/>
    </source>
</evidence>
<dbReference type="InterPro" id="IPR036457">
    <property type="entry name" value="PPM-type-like_dom_sf"/>
</dbReference>
<evidence type="ECO:0000259" key="1">
    <source>
        <dbReference type="PROSITE" id="PS51746"/>
    </source>
</evidence>
<comment type="caution">
    <text evidence="4">The sequence shown here is derived from an EMBL/GenBank/DDBJ whole genome shotgun (WGS) entry which is preliminary data.</text>
</comment>
<protein>
    <submittedName>
        <fullName evidence="2">Serine/threonine-protein phosphatase</fullName>
    </submittedName>
</protein>
<feature type="domain" description="PPM-type phosphatase" evidence="1">
    <location>
        <begin position="30"/>
        <end position="268"/>
    </location>
</feature>
<dbReference type="SMART" id="SM00331">
    <property type="entry name" value="PP2C_SIG"/>
    <property type="match status" value="1"/>
</dbReference>
<organism evidence="4 5">
    <name type="scientific">Anaerotruncus colihominis</name>
    <dbReference type="NCBI Taxonomy" id="169435"/>
    <lineage>
        <taxon>Bacteria</taxon>
        <taxon>Bacillati</taxon>
        <taxon>Bacillota</taxon>
        <taxon>Clostridia</taxon>
        <taxon>Eubacteriales</taxon>
        <taxon>Oscillospiraceae</taxon>
        <taxon>Anaerotruncus</taxon>
    </lineage>
</organism>
<dbReference type="OrthoDB" id="9801841at2"/>
<gene>
    <name evidence="4" type="ORF">B5F11_19370</name>
    <name evidence="2" type="ORF">D3Z39_09855</name>
    <name evidence="3" type="ORF">FMM72_13760</name>
</gene>
<dbReference type="Proteomes" id="UP000196386">
    <property type="component" value="Unassembled WGS sequence"/>
</dbReference>
<evidence type="ECO:0000313" key="6">
    <source>
        <dbReference type="Proteomes" id="UP000446348"/>
    </source>
</evidence>
<dbReference type="RefSeq" id="WP_087303486.1">
    <property type="nucleotide sequence ID" value="NZ_NFKP01000041.1"/>
</dbReference>
<dbReference type="CDD" id="cd00143">
    <property type="entry name" value="PP2Cc"/>
    <property type="match status" value="1"/>
</dbReference>
<dbReference type="InterPro" id="IPR001932">
    <property type="entry name" value="PPM-type_phosphatase-like_dom"/>
</dbReference>
<dbReference type="Proteomes" id="UP000462501">
    <property type="component" value="Unassembled WGS sequence"/>
</dbReference>
<evidence type="ECO:0000313" key="3">
    <source>
        <dbReference type="EMBL" id="NDO40279.1"/>
    </source>
</evidence>